<name>A0A0C2XPL7_AMAMK</name>
<reference evidence="1 2" key="1">
    <citation type="submission" date="2014-04" db="EMBL/GenBank/DDBJ databases">
        <title>Evolutionary Origins and Diversification of the Mycorrhizal Mutualists.</title>
        <authorList>
            <consortium name="DOE Joint Genome Institute"/>
            <consortium name="Mycorrhizal Genomics Consortium"/>
            <person name="Kohler A."/>
            <person name="Kuo A."/>
            <person name="Nagy L.G."/>
            <person name="Floudas D."/>
            <person name="Copeland A."/>
            <person name="Barry K.W."/>
            <person name="Cichocki N."/>
            <person name="Veneault-Fourrey C."/>
            <person name="LaButti K."/>
            <person name="Lindquist E.A."/>
            <person name="Lipzen A."/>
            <person name="Lundell T."/>
            <person name="Morin E."/>
            <person name="Murat C."/>
            <person name="Riley R."/>
            <person name="Ohm R."/>
            <person name="Sun H."/>
            <person name="Tunlid A."/>
            <person name="Henrissat B."/>
            <person name="Grigoriev I.V."/>
            <person name="Hibbett D.S."/>
            <person name="Martin F."/>
        </authorList>
    </citation>
    <scope>NUCLEOTIDE SEQUENCE [LARGE SCALE GENOMIC DNA]</scope>
    <source>
        <strain evidence="1 2">Koide BX008</strain>
    </source>
</reference>
<dbReference type="EMBL" id="KN818222">
    <property type="protein sequence ID" value="KIL71531.1"/>
    <property type="molecule type" value="Genomic_DNA"/>
</dbReference>
<gene>
    <name evidence="1" type="ORF">M378DRAFT_6257</name>
</gene>
<proteinExistence type="predicted"/>
<dbReference type="AlphaFoldDB" id="A0A0C2XPL7"/>
<keyword evidence="2" id="KW-1185">Reference proteome</keyword>
<evidence type="ECO:0000313" key="2">
    <source>
        <dbReference type="Proteomes" id="UP000054549"/>
    </source>
</evidence>
<accession>A0A0C2XPL7</accession>
<dbReference type="HOGENOM" id="CLU_1677381_0_0_1"/>
<sequence>MTKLTLDGTQYLLSLASKAVHSLHSHYDQQRQTAVTAGDEDWEAEIVENLYDVELTLKELDPVYWKELVDKRLESTGGLTSWTATELARRAKLQTRINALLAIGRIPKAFWVVPEAVKLWRKRGAGGEDTEADAELDLLIFLSENRKRAELFCPVTV</sequence>
<dbReference type="OrthoDB" id="2897659at2759"/>
<protein>
    <submittedName>
        <fullName evidence="1">Uncharacterized protein</fullName>
    </submittedName>
</protein>
<evidence type="ECO:0000313" key="1">
    <source>
        <dbReference type="EMBL" id="KIL71531.1"/>
    </source>
</evidence>
<dbReference type="Proteomes" id="UP000054549">
    <property type="component" value="Unassembled WGS sequence"/>
</dbReference>
<organism evidence="1 2">
    <name type="scientific">Amanita muscaria (strain Koide BX008)</name>
    <dbReference type="NCBI Taxonomy" id="946122"/>
    <lineage>
        <taxon>Eukaryota</taxon>
        <taxon>Fungi</taxon>
        <taxon>Dikarya</taxon>
        <taxon>Basidiomycota</taxon>
        <taxon>Agaricomycotina</taxon>
        <taxon>Agaricomycetes</taxon>
        <taxon>Agaricomycetidae</taxon>
        <taxon>Agaricales</taxon>
        <taxon>Pluteineae</taxon>
        <taxon>Amanitaceae</taxon>
        <taxon>Amanita</taxon>
    </lineage>
</organism>
<dbReference type="InParanoid" id="A0A0C2XPL7"/>